<keyword evidence="1" id="KW-1133">Transmembrane helix</keyword>
<proteinExistence type="predicted"/>
<comment type="caution">
    <text evidence="2">The sequence shown here is derived from an EMBL/GenBank/DDBJ whole genome shotgun (WGS) entry which is preliminary data.</text>
</comment>
<keyword evidence="1" id="KW-0812">Transmembrane</keyword>
<evidence type="ECO:0008006" key="4">
    <source>
        <dbReference type="Google" id="ProtNLM"/>
    </source>
</evidence>
<evidence type="ECO:0000313" key="2">
    <source>
        <dbReference type="EMBL" id="OGC45594.1"/>
    </source>
</evidence>
<gene>
    <name evidence="2" type="ORF">A2V49_03825</name>
</gene>
<keyword evidence="1" id="KW-0472">Membrane</keyword>
<dbReference type="Proteomes" id="UP000178615">
    <property type="component" value="Unassembled WGS sequence"/>
</dbReference>
<accession>A0A1F4UKV9</accession>
<dbReference type="AlphaFoldDB" id="A0A1F4UKV9"/>
<name>A0A1F4UKV9_UNCKA</name>
<protein>
    <recommendedName>
        <fullName evidence="4">Zinc-ribbon domain-containing protein</fullName>
    </recommendedName>
</protein>
<dbReference type="EMBL" id="MEUV01000026">
    <property type="protein sequence ID" value="OGC45594.1"/>
    <property type="molecule type" value="Genomic_DNA"/>
</dbReference>
<feature type="transmembrane region" description="Helical" evidence="1">
    <location>
        <begin position="71"/>
        <end position="90"/>
    </location>
</feature>
<evidence type="ECO:0000313" key="3">
    <source>
        <dbReference type="Proteomes" id="UP000178615"/>
    </source>
</evidence>
<feature type="transmembrane region" description="Helical" evidence="1">
    <location>
        <begin position="37"/>
        <end position="59"/>
    </location>
</feature>
<evidence type="ECO:0000256" key="1">
    <source>
        <dbReference type="SAM" id="Phobius"/>
    </source>
</evidence>
<sequence length="114" mass="13106">MDTQTICRHCKKIVLTTDFFCPNCGKKLKEKPLPTDLVVQILIYIFSIFFAPLGIWPAVRYLKQNDKKSKNIGIIIIILTIISFVIIALITRNIITNATRDLNQQLNGYQGIYY</sequence>
<organism evidence="2 3">
    <name type="scientific">candidate division WWE3 bacterium RBG_19FT_COMBO_34_6</name>
    <dbReference type="NCBI Taxonomy" id="1802612"/>
    <lineage>
        <taxon>Bacteria</taxon>
        <taxon>Katanobacteria</taxon>
    </lineage>
</organism>
<reference evidence="2 3" key="1">
    <citation type="journal article" date="2016" name="Nat. Commun.">
        <title>Thousands of microbial genomes shed light on interconnected biogeochemical processes in an aquifer system.</title>
        <authorList>
            <person name="Anantharaman K."/>
            <person name="Brown C.T."/>
            <person name="Hug L.A."/>
            <person name="Sharon I."/>
            <person name="Castelle C.J."/>
            <person name="Probst A.J."/>
            <person name="Thomas B.C."/>
            <person name="Singh A."/>
            <person name="Wilkins M.J."/>
            <person name="Karaoz U."/>
            <person name="Brodie E.L."/>
            <person name="Williams K.H."/>
            <person name="Hubbard S.S."/>
            <person name="Banfield J.F."/>
        </authorList>
    </citation>
    <scope>NUCLEOTIDE SEQUENCE [LARGE SCALE GENOMIC DNA]</scope>
</reference>